<proteinExistence type="predicted"/>
<comment type="caution">
    <text evidence="1">The sequence shown here is derived from an EMBL/GenBank/DDBJ whole genome shotgun (WGS) entry which is preliminary data.</text>
</comment>
<evidence type="ECO:0000313" key="1">
    <source>
        <dbReference type="EMBL" id="KAF0773247.1"/>
    </source>
</evidence>
<accession>A0A6G0ZQM8</accession>
<gene>
    <name evidence="1" type="ORF">FWK35_00017215</name>
</gene>
<reference evidence="1 2" key="1">
    <citation type="submission" date="2019-08" db="EMBL/GenBank/DDBJ databases">
        <title>Whole genome of Aphis craccivora.</title>
        <authorList>
            <person name="Voronova N.V."/>
            <person name="Shulinski R.S."/>
            <person name="Bandarenka Y.V."/>
            <person name="Zhorov D.G."/>
            <person name="Warner D."/>
        </authorList>
    </citation>
    <scope>NUCLEOTIDE SEQUENCE [LARGE SCALE GENOMIC DNA]</scope>
    <source>
        <strain evidence="1">180601</strain>
        <tissue evidence="1">Whole Body</tissue>
    </source>
</reference>
<dbReference type="EMBL" id="VUJU01000083">
    <property type="protein sequence ID" value="KAF0773247.1"/>
    <property type="molecule type" value="Genomic_DNA"/>
</dbReference>
<evidence type="ECO:0000313" key="2">
    <source>
        <dbReference type="Proteomes" id="UP000478052"/>
    </source>
</evidence>
<organism evidence="1 2">
    <name type="scientific">Aphis craccivora</name>
    <name type="common">Cowpea aphid</name>
    <dbReference type="NCBI Taxonomy" id="307492"/>
    <lineage>
        <taxon>Eukaryota</taxon>
        <taxon>Metazoa</taxon>
        <taxon>Ecdysozoa</taxon>
        <taxon>Arthropoda</taxon>
        <taxon>Hexapoda</taxon>
        <taxon>Insecta</taxon>
        <taxon>Pterygota</taxon>
        <taxon>Neoptera</taxon>
        <taxon>Paraneoptera</taxon>
        <taxon>Hemiptera</taxon>
        <taxon>Sternorrhyncha</taxon>
        <taxon>Aphidomorpha</taxon>
        <taxon>Aphidoidea</taxon>
        <taxon>Aphididae</taxon>
        <taxon>Aphidini</taxon>
        <taxon>Aphis</taxon>
        <taxon>Aphis</taxon>
    </lineage>
</organism>
<sequence length="59" mass="6958">MLCVFFSLCLCTRECVKIILKFQTLEVVFDRKMNLVGSLGKFFEILNSCKTHWEKPKKN</sequence>
<dbReference type="AlphaFoldDB" id="A0A6G0ZQM8"/>
<keyword evidence="2" id="KW-1185">Reference proteome</keyword>
<name>A0A6G0ZQM8_APHCR</name>
<protein>
    <submittedName>
        <fullName evidence="1">Uncharacterized protein</fullName>
    </submittedName>
</protein>
<dbReference type="Proteomes" id="UP000478052">
    <property type="component" value="Unassembled WGS sequence"/>
</dbReference>